<dbReference type="RefSeq" id="WP_143855872.1">
    <property type="nucleotide sequence ID" value="NZ_CP041730.1"/>
</dbReference>
<organism evidence="2 3">
    <name type="scientific">Chitinimonas arctica</name>
    <dbReference type="NCBI Taxonomy" id="2594795"/>
    <lineage>
        <taxon>Bacteria</taxon>
        <taxon>Pseudomonadati</taxon>
        <taxon>Pseudomonadota</taxon>
        <taxon>Betaproteobacteria</taxon>
        <taxon>Neisseriales</taxon>
        <taxon>Chitinibacteraceae</taxon>
        <taxon>Chitinimonas</taxon>
    </lineage>
</organism>
<dbReference type="AlphaFoldDB" id="A0A516S9Y6"/>
<evidence type="ECO:0000313" key="2">
    <source>
        <dbReference type="EMBL" id="QDQ24947.1"/>
    </source>
</evidence>
<dbReference type="Proteomes" id="UP000317550">
    <property type="component" value="Chromosome"/>
</dbReference>
<keyword evidence="3" id="KW-1185">Reference proteome</keyword>
<dbReference type="GO" id="GO:0003677">
    <property type="term" value="F:DNA binding"/>
    <property type="evidence" value="ECO:0007669"/>
    <property type="project" value="UniProtKB-KW"/>
</dbReference>
<feature type="region of interest" description="Disordered" evidence="1">
    <location>
        <begin position="36"/>
        <end position="58"/>
    </location>
</feature>
<dbReference type="KEGG" id="cari:FNU76_00505"/>
<accession>A0A516S9Y6</accession>
<protein>
    <submittedName>
        <fullName evidence="2">Com family DNA-binding transcriptional regulator</fullName>
    </submittedName>
</protein>
<name>A0A516S9Y6_9NEIS</name>
<gene>
    <name evidence="2" type="ORF">FNU76_00505</name>
</gene>
<dbReference type="Pfam" id="PF10122">
    <property type="entry name" value="Zn_ribbon_Com"/>
    <property type="match status" value="1"/>
</dbReference>
<feature type="compositionally biased region" description="Polar residues" evidence="1">
    <location>
        <begin position="36"/>
        <end position="49"/>
    </location>
</feature>
<evidence type="ECO:0000256" key="1">
    <source>
        <dbReference type="SAM" id="MobiDB-lite"/>
    </source>
</evidence>
<dbReference type="EMBL" id="CP041730">
    <property type="protein sequence ID" value="QDQ24947.1"/>
    <property type="molecule type" value="Genomic_DNA"/>
</dbReference>
<sequence>MQENRCGQCNRKLAEGSYIRLNIKCPRCNTLNHLSAPSTVQERQTSVEETQAHGRTAY</sequence>
<evidence type="ECO:0000313" key="3">
    <source>
        <dbReference type="Proteomes" id="UP000317550"/>
    </source>
</evidence>
<dbReference type="OrthoDB" id="5460091at2"/>
<dbReference type="InterPro" id="IPR019294">
    <property type="entry name" value="Translation_reg_Com"/>
</dbReference>
<keyword evidence="2" id="KW-0238">DNA-binding</keyword>
<reference evidence="3" key="1">
    <citation type="submission" date="2019-07" db="EMBL/GenBank/DDBJ databases">
        <title>Chitinimonas sp. nov., isolated from Ny-Alesund, arctica soil.</title>
        <authorList>
            <person name="Xu Q."/>
            <person name="Peng F."/>
        </authorList>
    </citation>
    <scope>NUCLEOTIDE SEQUENCE [LARGE SCALE GENOMIC DNA]</scope>
    <source>
        <strain evidence="3">R3-44</strain>
    </source>
</reference>
<proteinExistence type="predicted"/>